<dbReference type="InterPro" id="IPR046335">
    <property type="entry name" value="LacI/GalR-like_sensor"/>
</dbReference>
<evidence type="ECO:0000256" key="3">
    <source>
        <dbReference type="ARBA" id="ARBA00023163"/>
    </source>
</evidence>
<comment type="caution">
    <text evidence="6">The sequence shown here is derived from an EMBL/GenBank/DDBJ whole genome shotgun (WGS) entry which is preliminary data.</text>
</comment>
<dbReference type="InterPro" id="IPR018060">
    <property type="entry name" value="HTH_AraC"/>
</dbReference>
<evidence type="ECO:0000256" key="1">
    <source>
        <dbReference type="ARBA" id="ARBA00023015"/>
    </source>
</evidence>
<dbReference type="GO" id="GO:0003700">
    <property type="term" value="F:DNA-binding transcription factor activity"/>
    <property type="evidence" value="ECO:0007669"/>
    <property type="project" value="InterPro"/>
</dbReference>
<keyword evidence="1" id="KW-0805">Transcription regulation</keyword>
<organism evidence="6 7">
    <name type="scientific">Agrococcus jenensis</name>
    <dbReference type="NCBI Taxonomy" id="46353"/>
    <lineage>
        <taxon>Bacteria</taxon>
        <taxon>Bacillati</taxon>
        <taxon>Actinomycetota</taxon>
        <taxon>Actinomycetes</taxon>
        <taxon>Micrococcales</taxon>
        <taxon>Microbacteriaceae</taxon>
        <taxon>Agrococcus</taxon>
    </lineage>
</organism>
<dbReference type="PROSITE" id="PS01124">
    <property type="entry name" value="HTH_ARAC_FAMILY_2"/>
    <property type="match status" value="1"/>
</dbReference>
<protein>
    <submittedName>
        <fullName evidence="6">LacI family transcriptional regulator</fullName>
    </submittedName>
</protein>
<dbReference type="Pfam" id="PF00356">
    <property type="entry name" value="LacI"/>
    <property type="match status" value="1"/>
</dbReference>
<dbReference type="CDD" id="cd06267">
    <property type="entry name" value="PBP1_LacI_sugar_binding-like"/>
    <property type="match status" value="1"/>
</dbReference>
<feature type="domain" description="HTH lacI-type" evidence="5">
    <location>
        <begin position="43"/>
        <end position="97"/>
    </location>
</feature>
<dbReference type="PROSITE" id="PS00356">
    <property type="entry name" value="HTH_LACI_1"/>
    <property type="match status" value="1"/>
</dbReference>
<dbReference type="SUPFAM" id="SSF53822">
    <property type="entry name" value="Periplasmic binding protein-like I"/>
    <property type="match status" value="1"/>
</dbReference>
<dbReference type="SUPFAM" id="SSF47413">
    <property type="entry name" value="lambda repressor-like DNA-binding domains"/>
    <property type="match status" value="1"/>
</dbReference>
<dbReference type="PANTHER" id="PTHR30146:SF153">
    <property type="entry name" value="LACTOSE OPERON REPRESSOR"/>
    <property type="match status" value="1"/>
</dbReference>
<reference evidence="6 7" key="1">
    <citation type="submission" date="2018-11" db="EMBL/GenBank/DDBJ databases">
        <title>Sequencing the genomes of 1000 actinobacteria strains.</title>
        <authorList>
            <person name="Klenk H.-P."/>
        </authorList>
    </citation>
    <scope>NUCLEOTIDE SEQUENCE [LARGE SCALE GENOMIC DNA]</scope>
    <source>
        <strain evidence="6 7">DSM 9580</strain>
    </source>
</reference>
<keyword evidence="7" id="KW-1185">Reference proteome</keyword>
<dbReference type="EMBL" id="RKHJ01000001">
    <property type="protein sequence ID" value="ROR65047.1"/>
    <property type="molecule type" value="Genomic_DNA"/>
</dbReference>
<accession>A0A3N2APR7</accession>
<dbReference type="GO" id="GO:0000976">
    <property type="term" value="F:transcription cis-regulatory region binding"/>
    <property type="evidence" value="ECO:0007669"/>
    <property type="project" value="TreeGrafter"/>
</dbReference>
<dbReference type="Pfam" id="PF13377">
    <property type="entry name" value="Peripla_BP_3"/>
    <property type="match status" value="1"/>
</dbReference>
<dbReference type="PRINTS" id="PR00036">
    <property type="entry name" value="HTHLACI"/>
</dbReference>
<dbReference type="InterPro" id="IPR000843">
    <property type="entry name" value="HTH_LacI"/>
</dbReference>
<keyword evidence="3" id="KW-0804">Transcription</keyword>
<dbReference type="CDD" id="cd01392">
    <property type="entry name" value="HTH_LacI"/>
    <property type="match status" value="1"/>
</dbReference>
<proteinExistence type="predicted"/>
<keyword evidence="2" id="KW-0238">DNA-binding</keyword>
<feature type="domain" description="HTH araC/xylS-type" evidence="4">
    <location>
        <begin position="1"/>
        <end position="77"/>
    </location>
</feature>
<dbReference type="SMART" id="SM00354">
    <property type="entry name" value="HTH_LACI"/>
    <property type="match status" value="1"/>
</dbReference>
<evidence type="ECO:0000259" key="5">
    <source>
        <dbReference type="PROSITE" id="PS50932"/>
    </source>
</evidence>
<dbReference type="PANTHER" id="PTHR30146">
    <property type="entry name" value="LACI-RELATED TRANSCRIPTIONAL REPRESSOR"/>
    <property type="match status" value="1"/>
</dbReference>
<evidence type="ECO:0000313" key="6">
    <source>
        <dbReference type="EMBL" id="ROR65047.1"/>
    </source>
</evidence>
<dbReference type="Gene3D" id="1.10.260.40">
    <property type="entry name" value="lambda repressor-like DNA-binding domains"/>
    <property type="match status" value="1"/>
</dbReference>
<evidence type="ECO:0000313" key="7">
    <source>
        <dbReference type="Proteomes" id="UP000275456"/>
    </source>
</evidence>
<evidence type="ECO:0000259" key="4">
    <source>
        <dbReference type="PROSITE" id="PS01124"/>
    </source>
</evidence>
<dbReference type="Proteomes" id="UP000275456">
    <property type="component" value="Unassembled WGS sequence"/>
</dbReference>
<dbReference type="PROSITE" id="PS50932">
    <property type="entry name" value="HTH_LACI_2"/>
    <property type="match status" value="1"/>
</dbReference>
<dbReference type="Gene3D" id="3.40.50.2300">
    <property type="match status" value="2"/>
</dbReference>
<dbReference type="InterPro" id="IPR010982">
    <property type="entry name" value="Lambda_DNA-bd_dom_sf"/>
</dbReference>
<dbReference type="InterPro" id="IPR028082">
    <property type="entry name" value="Peripla_BP_I"/>
</dbReference>
<sequence length="375" mass="39862">MSNVFDNVFATRPSHGVGGLRLRYGRHVTTASDVFGDSGDGRVTITDVARSVGVSVATVSKVVNGRYGVAPGTIARVQAAIAELGYETSLVARSMRGQSTGNIGVLVSEFESYSTELLKGISEAVAGTGYGLLAYAGRRDDVTEVGWERRSLSRLARTLFDGAIVVTPSTLITGSFGIPIVAVDPHSGPEGPHTVDSDNRTGARLATEHLLALGHRRIGLLGGREDLESARMREAGWREALDAAGVAPDPALVRVVGYRPDLAEQAARELLALPADVRPTAIFAANDRSALPVLEVAAEFGIRVPHDLSVIGYDDIPEAAIASPPLTTIAQPLHDMGRSALTLMLDLLEGRETERHLRLPTRLVERSTTAPLARR</sequence>
<gene>
    <name evidence="6" type="ORF">EDD26_0405</name>
</gene>
<evidence type="ECO:0000256" key="2">
    <source>
        <dbReference type="ARBA" id="ARBA00023125"/>
    </source>
</evidence>
<dbReference type="AlphaFoldDB" id="A0A3N2APR7"/>
<name>A0A3N2APR7_9MICO</name>